<evidence type="ECO:0000313" key="2">
    <source>
        <dbReference type="EMBL" id="KQK81676.1"/>
    </source>
</evidence>
<sequence length="99" mass="10745">MSERKSAGLILRPLPPSSLHSVYRARAAQAPARPVSPLPGLLVLVTARPRPRGLPSMGDPVEAALTPPVARQEAEEPDPDSLHYTQLRSEDLVSPYLDF</sequence>
<evidence type="ECO:0000256" key="1">
    <source>
        <dbReference type="SAM" id="MobiDB-lite"/>
    </source>
</evidence>
<proteinExistence type="predicted"/>
<name>A0A0Q3Q0I6_AMAAE</name>
<comment type="caution">
    <text evidence="2">The sequence shown here is derived from an EMBL/GenBank/DDBJ whole genome shotgun (WGS) entry which is preliminary data.</text>
</comment>
<keyword evidence="3" id="KW-1185">Reference proteome</keyword>
<accession>A0A0Q3Q0I6</accession>
<gene>
    <name evidence="2" type="ORF">AAES_80495</name>
</gene>
<feature type="region of interest" description="Disordered" evidence="1">
    <location>
        <begin position="50"/>
        <end position="99"/>
    </location>
</feature>
<reference evidence="2 3" key="1">
    <citation type="submission" date="2015-10" db="EMBL/GenBank/DDBJ databases">
        <authorList>
            <person name="Gilbert D.G."/>
        </authorList>
    </citation>
    <scope>NUCLEOTIDE SEQUENCE [LARGE SCALE GENOMIC DNA]</scope>
    <source>
        <strain evidence="2">FVVF132</strain>
    </source>
</reference>
<dbReference type="Proteomes" id="UP000051836">
    <property type="component" value="Unassembled WGS sequence"/>
</dbReference>
<organism evidence="2 3">
    <name type="scientific">Amazona aestiva</name>
    <name type="common">Blue-fronted Amazon parrot</name>
    <dbReference type="NCBI Taxonomy" id="12930"/>
    <lineage>
        <taxon>Eukaryota</taxon>
        <taxon>Metazoa</taxon>
        <taxon>Chordata</taxon>
        <taxon>Craniata</taxon>
        <taxon>Vertebrata</taxon>
        <taxon>Euteleostomi</taxon>
        <taxon>Archelosauria</taxon>
        <taxon>Archosauria</taxon>
        <taxon>Dinosauria</taxon>
        <taxon>Saurischia</taxon>
        <taxon>Theropoda</taxon>
        <taxon>Coelurosauria</taxon>
        <taxon>Aves</taxon>
        <taxon>Neognathae</taxon>
        <taxon>Neoaves</taxon>
        <taxon>Telluraves</taxon>
        <taxon>Australaves</taxon>
        <taxon>Psittaciformes</taxon>
        <taxon>Psittacidae</taxon>
        <taxon>Amazona</taxon>
    </lineage>
</organism>
<evidence type="ECO:0000313" key="3">
    <source>
        <dbReference type="Proteomes" id="UP000051836"/>
    </source>
</evidence>
<dbReference type="EMBL" id="LMAW01002225">
    <property type="protein sequence ID" value="KQK81676.1"/>
    <property type="molecule type" value="Genomic_DNA"/>
</dbReference>
<protein>
    <submittedName>
        <fullName evidence="2">Uncharacterized protein</fullName>
    </submittedName>
</protein>
<dbReference type="AlphaFoldDB" id="A0A0Q3Q0I6"/>